<evidence type="ECO:0000256" key="3">
    <source>
        <dbReference type="ARBA" id="ARBA00022448"/>
    </source>
</evidence>
<dbReference type="PRINTS" id="PR00811">
    <property type="entry name" value="BCTERIALGSPD"/>
</dbReference>
<comment type="caution">
    <text evidence="15">The sequence shown here is derived from an EMBL/GenBank/DDBJ whole genome shotgun (WGS) entry which is preliminary data.</text>
</comment>
<evidence type="ECO:0000256" key="5">
    <source>
        <dbReference type="ARBA" id="ARBA00022692"/>
    </source>
</evidence>
<protein>
    <submittedName>
        <fullName evidence="15">Type II secretion system protein GspD</fullName>
    </submittedName>
</protein>
<evidence type="ECO:0000256" key="4">
    <source>
        <dbReference type="ARBA" id="ARBA00022452"/>
    </source>
</evidence>
<comment type="subcellular location">
    <subcellularLocation>
        <location evidence="1 10">Cell outer membrane</location>
    </subcellularLocation>
</comment>
<dbReference type="NCBIfam" id="TIGR02517">
    <property type="entry name" value="type_II_gspD"/>
    <property type="match status" value="1"/>
</dbReference>
<reference evidence="15 16" key="1">
    <citation type="submission" date="2019-09" db="EMBL/GenBank/DDBJ databases">
        <title>In-depth cultivation of the pig gut microbiome towards novel bacterial diversity and tailored functional studies.</title>
        <authorList>
            <person name="Wylensek D."/>
            <person name="Hitch T.C.A."/>
            <person name="Clavel T."/>
        </authorList>
    </citation>
    <scope>NUCLEOTIDE SEQUENCE [LARGE SCALE GENOMIC DNA]</scope>
    <source>
        <strain evidence="15 16">PG-178-WT-4</strain>
    </source>
</reference>
<evidence type="ECO:0000256" key="11">
    <source>
        <dbReference type="SAM" id="SignalP"/>
    </source>
</evidence>
<dbReference type="AlphaFoldDB" id="A0A6L5XQF7"/>
<dbReference type="Pfam" id="PF21305">
    <property type="entry name" value="type_II_gspD_N0"/>
    <property type="match status" value="1"/>
</dbReference>
<feature type="domain" description="GspD-like N0" evidence="14">
    <location>
        <begin position="45"/>
        <end position="113"/>
    </location>
</feature>
<comment type="similarity">
    <text evidence="2">Belongs to the bacterial secretin family. GSP D subfamily.</text>
</comment>
<dbReference type="GO" id="GO:0009279">
    <property type="term" value="C:cell outer membrane"/>
    <property type="evidence" value="ECO:0007669"/>
    <property type="project" value="UniProtKB-SubCell"/>
</dbReference>
<dbReference type="InterPro" id="IPR001775">
    <property type="entry name" value="GspD/PilQ"/>
</dbReference>
<dbReference type="Gene3D" id="3.30.1370.120">
    <property type="match status" value="3"/>
</dbReference>
<feature type="signal peptide" evidence="11">
    <location>
        <begin position="1"/>
        <end position="37"/>
    </location>
</feature>
<organism evidence="15 16">
    <name type="scientific">Desulfovibrio porci</name>
    <dbReference type="NCBI Taxonomy" id="2605782"/>
    <lineage>
        <taxon>Bacteria</taxon>
        <taxon>Pseudomonadati</taxon>
        <taxon>Thermodesulfobacteriota</taxon>
        <taxon>Desulfovibrionia</taxon>
        <taxon>Desulfovibrionales</taxon>
        <taxon>Desulfovibrionaceae</taxon>
        <taxon>Desulfovibrio</taxon>
    </lineage>
</organism>
<evidence type="ECO:0000313" key="16">
    <source>
        <dbReference type="Proteomes" id="UP000477488"/>
    </source>
</evidence>
<dbReference type="InterPro" id="IPR038591">
    <property type="entry name" value="NolW-like_sf"/>
</dbReference>
<feature type="domain" description="NolW-like" evidence="13">
    <location>
        <begin position="206"/>
        <end position="277"/>
    </location>
</feature>
<dbReference type="RefSeq" id="WP_154513191.1">
    <property type="nucleotide sequence ID" value="NZ_JAXELC010000039.1"/>
</dbReference>
<keyword evidence="3 10" id="KW-0813">Transport</keyword>
<keyword evidence="5" id="KW-0812">Transmembrane</keyword>
<feature type="domain" description="Type II/III secretion system secretin-like" evidence="12">
    <location>
        <begin position="448"/>
        <end position="615"/>
    </location>
</feature>
<feature type="chain" id="PRO_5026983421" evidence="11">
    <location>
        <begin position="38"/>
        <end position="659"/>
    </location>
</feature>
<evidence type="ECO:0000256" key="1">
    <source>
        <dbReference type="ARBA" id="ARBA00004442"/>
    </source>
</evidence>
<proteinExistence type="inferred from homology"/>
<keyword evidence="9" id="KW-0998">Cell outer membrane</keyword>
<keyword evidence="4" id="KW-1134">Transmembrane beta strand</keyword>
<sequence length="659" mass="70437">MNFKDKAMPFALQKISRLLLLLLALGCIAPVPGVAAAASSGGVTLDFEDADIHSLIKYISEATGHNFITDPSVKGKVTVYSPVKVTPEEAFQIFVDILRVQGFALQKSGASWKILPLKEGISQDGSATVGGKPGDARETVNTQIIQLKVGVASELAKVLPALLGKDFAISAYTPSNTIAITAPSSNIDRALVFLEQVENSNTRGRTVTIPLTHGDAKSLASTLSKVLKGRDEEDAKKGRISLSLVVPDERTNSLLVYGGGDAINMARNTIGSLDIATPKGKGDVHMIQLDNAKAEDLAMVINALVERQVAGTGGEDKKPDLVLSKDIKVVADKATNSLLVTARPDEFEALSNIIKKLDVVRKQVFIEAAIMEVSTDASFSFGINWALGGELNKQTIGLGGVNLGSGTIDLGSNKLVSLPSGASLAAIFRDAFSVGGTSYNIQSILNAVKGNDDINVLATPQLLTLDNEQSSVEVVDNIPYVKETTTRNDADFTTQSMDYKDVGVKLKITPRISDEGTLRLEVEQEISRVTNGLITLNNGNQIVAPTTRKRLIKSTILLRDTQTAVIGGLLDDSKTYSQSEVPGLGSIPLLGWLFKSRTNRFTRTNLFVFITPKVINSPGEAQDVTHEKQMVLHETGVGKDGLGLPIMSNPKLLKPVFVN</sequence>
<dbReference type="EMBL" id="VUMH01000022">
    <property type="protein sequence ID" value="MSS29111.1"/>
    <property type="molecule type" value="Genomic_DNA"/>
</dbReference>
<accession>A0A6L5XQF7</accession>
<evidence type="ECO:0000259" key="12">
    <source>
        <dbReference type="Pfam" id="PF00263"/>
    </source>
</evidence>
<keyword evidence="16" id="KW-1185">Reference proteome</keyword>
<evidence type="ECO:0000256" key="10">
    <source>
        <dbReference type="RuleBase" id="RU004004"/>
    </source>
</evidence>
<evidence type="ECO:0000313" key="15">
    <source>
        <dbReference type="EMBL" id="MSS29111.1"/>
    </source>
</evidence>
<dbReference type="InterPro" id="IPR004846">
    <property type="entry name" value="T2SS/T3SS_dom"/>
</dbReference>
<dbReference type="InterPro" id="IPR013356">
    <property type="entry name" value="T2SS_GspD"/>
</dbReference>
<name>A0A6L5XQF7_9BACT</name>
<evidence type="ECO:0000256" key="8">
    <source>
        <dbReference type="ARBA" id="ARBA00023136"/>
    </source>
</evidence>
<evidence type="ECO:0000256" key="7">
    <source>
        <dbReference type="ARBA" id="ARBA00022927"/>
    </source>
</evidence>
<evidence type="ECO:0000256" key="2">
    <source>
        <dbReference type="ARBA" id="ARBA00006980"/>
    </source>
</evidence>
<keyword evidence="7" id="KW-0653">Protein transport</keyword>
<dbReference type="InterPro" id="IPR005644">
    <property type="entry name" value="NolW-like"/>
</dbReference>
<keyword evidence="8" id="KW-0472">Membrane</keyword>
<dbReference type="InterPro" id="IPR049371">
    <property type="entry name" value="GspD-like_N0"/>
</dbReference>
<dbReference type="GO" id="GO:0015627">
    <property type="term" value="C:type II protein secretion system complex"/>
    <property type="evidence" value="ECO:0007669"/>
    <property type="project" value="InterPro"/>
</dbReference>
<feature type="domain" description="NolW-like" evidence="13">
    <location>
        <begin position="142"/>
        <end position="198"/>
    </location>
</feature>
<dbReference type="Pfam" id="PF00263">
    <property type="entry name" value="Secretin"/>
    <property type="match status" value="1"/>
</dbReference>
<dbReference type="PANTHER" id="PTHR30332">
    <property type="entry name" value="PROBABLE GENERAL SECRETION PATHWAY PROTEIN D"/>
    <property type="match status" value="1"/>
</dbReference>
<dbReference type="PANTHER" id="PTHR30332:SF24">
    <property type="entry name" value="SECRETIN GSPD-RELATED"/>
    <property type="match status" value="1"/>
</dbReference>
<evidence type="ECO:0000256" key="6">
    <source>
        <dbReference type="ARBA" id="ARBA00022729"/>
    </source>
</evidence>
<dbReference type="GO" id="GO:0015628">
    <property type="term" value="P:protein secretion by the type II secretion system"/>
    <property type="evidence" value="ECO:0007669"/>
    <property type="project" value="InterPro"/>
</dbReference>
<dbReference type="Proteomes" id="UP000477488">
    <property type="component" value="Unassembled WGS sequence"/>
</dbReference>
<dbReference type="Pfam" id="PF03958">
    <property type="entry name" value="Secretin_N"/>
    <property type="match status" value="3"/>
</dbReference>
<feature type="domain" description="NolW-like" evidence="13">
    <location>
        <begin position="284"/>
        <end position="363"/>
    </location>
</feature>
<gene>
    <name evidence="15" type="primary">gspD</name>
    <name evidence="15" type="ORF">FYJ44_14005</name>
</gene>
<evidence type="ECO:0000256" key="9">
    <source>
        <dbReference type="ARBA" id="ARBA00023237"/>
    </source>
</evidence>
<dbReference type="InterPro" id="IPR050810">
    <property type="entry name" value="Bact_Secretion_Sys_Channel"/>
</dbReference>
<keyword evidence="6 11" id="KW-0732">Signal</keyword>
<evidence type="ECO:0000259" key="13">
    <source>
        <dbReference type="Pfam" id="PF03958"/>
    </source>
</evidence>
<evidence type="ECO:0000259" key="14">
    <source>
        <dbReference type="Pfam" id="PF21305"/>
    </source>
</evidence>